<dbReference type="PANTHER" id="PTHR43771">
    <property type="entry name" value="PHOSPHOMANNOMUTASE"/>
    <property type="match status" value="1"/>
</dbReference>
<dbReference type="InterPro" id="IPR016055">
    <property type="entry name" value="A-D-PHexomutase_a/b/a-I/II/III"/>
</dbReference>
<dbReference type="Proteomes" id="UP000230238">
    <property type="component" value="Unassembled WGS sequence"/>
</dbReference>
<dbReference type="Gene3D" id="3.40.120.10">
    <property type="entry name" value="Alpha-D-Glucose-1,6-Bisphosphate, subunit A, domain 3"/>
    <property type="match status" value="1"/>
</dbReference>
<protein>
    <recommendedName>
        <fullName evidence="7">Alpha-D-phosphohexomutase alpha/beta/alpha domain-containing protein</fullName>
    </recommendedName>
</protein>
<dbReference type="AlphaFoldDB" id="A0A2M7RI37"/>
<name>A0A2M7RI37_9BACT</name>
<gene>
    <name evidence="8" type="ORF">COY65_00785</name>
</gene>
<evidence type="ECO:0000256" key="5">
    <source>
        <dbReference type="ARBA" id="ARBA00022842"/>
    </source>
</evidence>
<accession>A0A2M7RI37</accession>
<reference evidence="9" key="1">
    <citation type="submission" date="2017-09" db="EMBL/GenBank/DDBJ databases">
        <title>Depth-based differentiation of microbial function through sediment-hosted aquifers and enrichment of novel symbionts in the deep terrestrial subsurface.</title>
        <authorList>
            <person name="Probst A.J."/>
            <person name="Ladd B."/>
            <person name="Jarett J.K."/>
            <person name="Geller-Mcgrath D.E."/>
            <person name="Sieber C.M.K."/>
            <person name="Emerson J.B."/>
            <person name="Anantharaman K."/>
            <person name="Thomas B.C."/>
            <person name="Malmstrom R."/>
            <person name="Stieglmeier M."/>
            <person name="Klingl A."/>
            <person name="Woyke T."/>
            <person name="Ryan C.M."/>
            <person name="Banfield J.F."/>
        </authorList>
    </citation>
    <scope>NUCLEOTIDE SEQUENCE [LARGE SCALE GENOMIC DNA]</scope>
</reference>
<sequence length="136" mass="15708">MALRRLNKFSIFKAYDIRGLYPSQINEKIVSQIVWALIKFFKGGRLIIAHDGRLSSPSLYRTAVREFKKTNKFKLEKIGLSTTPMFYFLVNKFKASGGIMITASHNPKNYNGLKIVDKKVQMINGEKVIKIMKKYE</sequence>
<evidence type="ECO:0000256" key="2">
    <source>
        <dbReference type="ARBA" id="ARBA00010231"/>
    </source>
</evidence>
<keyword evidence="4" id="KW-0479">Metal-binding</keyword>
<evidence type="ECO:0000313" key="8">
    <source>
        <dbReference type="EMBL" id="PIY96418.1"/>
    </source>
</evidence>
<keyword evidence="6" id="KW-0413">Isomerase</keyword>
<dbReference type="SUPFAM" id="SSF53738">
    <property type="entry name" value="Phosphoglucomutase, first 3 domains"/>
    <property type="match status" value="1"/>
</dbReference>
<evidence type="ECO:0000259" key="7">
    <source>
        <dbReference type="Pfam" id="PF02878"/>
    </source>
</evidence>
<dbReference type="GO" id="GO:0005975">
    <property type="term" value="P:carbohydrate metabolic process"/>
    <property type="evidence" value="ECO:0007669"/>
    <property type="project" value="InterPro"/>
</dbReference>
<dbReference type="InterPro" id="IPR005844">
    <property type="entry name" value="A-D-PHexomutase_a/b/a-I"/>
</dbReference>
<dbReference type="PROSITE" id="PS00710">
    <property type="entry name" value="PGM_PMM"/>
    <property type="match status" value="1"/>
</dbReference>
<keyword evidence="5" id="KW-0460">Magnesium</keyword>
<evidence type="ECO:0000256" key="6">
    <source>
        <dbReference type="ARBA" id="ARBA00023235"/>
    </source>
</evidence>
<evidence type="ECO:0000256" key="1">
    <source>
        <dbReference type="ARBA" id="ARBA00001946"/>
    </source>
</evidence>
<dbReference type="EMBL" id="PFME01000010">
    <property type="protein sequence ID" value="PIY96418.1"/>
    <property type="molecule type" value="Genomic_DNA"/>
</dbReference>
<dbReference type="PANTHER" id="PTHR43771:SF1">
    <property type="entry name" value="PHOSPHOMANNOMUTASE"/>
    <property type="match status" value="1"/>
</dbReference>
<proteinExistence type="inferred from homology"/>
<dbReference type="GO" id="GO:0000287">
    <property type="term" value="F:magnesium ion binding"/>
    <property type="evidence" value="ECO:0007669"/>
    <property type="project" value="InterPro"/>
</dbReference>
<dbReference type="Pfam" id="PF02878">
    <property type="entry name" value="PGM_PMM_I"/>
    <property type="match status" value="1"/>
</dbReference>
<dbReference type="InterPro" id="IPR016066">
    <property type="entry name" value="A-D-PHexomutase_CS"/>
</dbReference>
<comment type="cofactor">
    <cofactor evidence="1">
        <name>Mg(2+)</name>
        <dbReference type="ChEBI" id="CHEBI:18420"/>
    </cofactor>
</comment>
<dbReference type="GO" id="GO:0016868">
    <property type="term" value="F:intramolecular phosphotransferase activity"/>
    <property type="evidence" value="ECO:0007669"/>
    <property type="project" value="InterPro"/>
</dbReference>
<feature type="domain" description="Alpha-D-phosphohexomutase alpha/beta/alpha" evidence="7">
    <location>
        <begin position="11"/>
        <end position="135"/>
    </location>
</feature>
<evidence type="ECO:0000256" key="4">
    <source>
        <dbReference type="ARBA" id="ARBA00022723"/>
    </source>
</evidence>
<evidence type="ECO:0000313" key="9">
    <source>
        <dbReference type="Proteomes" id="UP000230238"/>
    </source>
</evidence>
<comment type="caution">
    <text evidence="8">The sequence shown here is derived from an EMBL/GenBank/DDBJ whole genome shotgun (WGS) entry which is preliminary data.</text>
</comment>
<keyword evidence="3" id="KW-0597">Phosphoprotein</keyword>
<organism evidence="8 9">
    <name type="scientific">Candidatus Jorgensenbacteria bacterium CG_4_10_14_0_8_um_filter_39_13</name>
    <dbReference type="NCBI Taxonomy" id="1974589"/>
    <lineage>
        <taxon>Bacteria</taxon>
        <taxon>Candidatus Joergenseniibacteriota</taxon>
    </lineage>
</organism>
<evidence type="ECO:0000256" key="3">
    <source>
        <dbReference type="ARBA" id="ARBA00022553"/>
    </source>
</evidence>
<comment type="similarity">
    <text evidence="2">Belongs to the phosphohexose mutase family.</text>
</comment>